<gene>
    <name evidence="2" type="ORF">DPMN_187771</name>
</gene>
<accession>A0A9D4DRQ2</accession>
<organism evidence="2 3">
    <name type="scientific">Dreissena polymorpha</name>
    <name type="common">Zebra mussel</name>
    <name type="synonym">Mytilus polymorpha</name>
    <dbReference type="NCBI Taxonomy" id="45954"/>
    <lineage>
        <taxon>Eukaryota</taxon>
        <taxon>Metazoa</taxon>
        <taxon>Spiralia</taxon>
        <taxon>Lophotrochozoa</taxon>
        <taxon>Mollusca</taxon>
        <taxon>Bivalvia</taxon>
        <taxon>Autobranchia</taxon>
        <taxon>Heteroconchia</taxon>
        <taxon>Euheterodonta</taxon>
        <taxon>Imparidentia</taxon>
        <taxon>Neoheterodontei</taxon>
        <taxon>Myida</taxon>
        <taxon>Dreissenoidea</taxon>
        <taxon>Dreissenidae</taxon>
        <taxon>Dreissena</taxon>
    </lineage>
</organism>
<reference evidence="2" key="2">
    <citation type="submission" date="2020-11" db="EMBL/GenBank/DDBJ databases">
        <authorList>
            <person name="McCartney M.A."/>
            <person name="Auch B."/>
            <person name="Kono T."/>
            <person name="Mallez S."/>
            <person name="Becker A."/>
            <person name="Gohl D.M."/>
            <person name="Silverstein K.A.T."/>
            <person name="Koren S."/>
            <person name="Bechman K.B."/>
            <person name="Herman A."/>
            <person name="Abrahante J.E."/>
            <person name="Garbe J."/>
        </authorList>
    </citation>
    <scope>NUCLEOTIDE SEQUENCE</scope>
    <source>
        <strain evidence="2">Duluth1</strain>
        <tissue evidence="2">Whole animal</tissue>
    </source>
</reference>
<dbReference type="EMBL" id="JAIWYP010000010">
    <property type="protein sequence ID" value="KAH3753140.1"/>
    <property type="molecule type" value="Genomic_DNA"/>
</dbReference>
<feature type="region of interest" description="Disordered" evidence="1">
    <location>
        <begin position="1"/>
        <end position="33"/>
    </location>
</feature>
<comment type="caution">
    <text evidence="2">The sequence shown here is derived from an EMBL/GenBank/DDBJ whole genome shotgun (WGS) entry which is preliminary data.</text>
</comment>
<dbReference type="Proteomes" id="UP000828390">
    <property type="component" value="Unassembled WGS sequence"/>
</dbReference>
<evidence type="ECO:0000313" key="3">
    <source>
        <dbReference type="Proteomes" id="UP000828390"/>
    </source>
</evidence>
<feature type="compositionally biased region" description="Polar residues" evidence="1">
    <location>
        <begin position="1"/>
        <end position="32"/>
    </location>
</feature>
<name>A0A9D4DRQ2_DREPO</name>
<sequence>MDSLQVQTSHRTTLSGLPTSRSRPNRNTLSRRTTFKCRSITEILSRDGRHPGPEVPQKFLSRDEQPQGPDVPQTYSLEIDILQVQKSHRNTISRWTTSRSRSPTEILT</sequence>
<protein>
    <submittedName>
        <fullName evidence="2">Uncharacterized protein</fullName>
    </submittedName>
</protein>
<proteinExistence type="predicted"/>
<evidence type="ECO:0000256" key="1">
    <source>
        <dbReference type="SAM" id="MobiDB-lite"/>
    </source>
</evidence>
<evidence type="ECO:0000313" key="2">
    <source>
        <dbReference type="EMBL" id="KAH3753140.1"/>
    </source>
</evidence>
<reference evidence="2" key="1">
    <citation type="journal article" date="2019" name="bioRxiv">
        <title>The Genome of the Zebra Mussel, Dreissena polymorpha: A Resource for Invasive Species Research.</title>
        <authorList>
            <person name="McCartney M.A."/>
            <person name="Auch B."/>
            <person name="Kono T."/>
            <person name="Mallez S."/>
            <person name="Zhang Y."/>
            <person name="Obille A."/>
            <person name="Becker A."/>
            <person name="Abrahante J.E."/>
            <person name="Garbe J."/>
            <person name="Badalamenti J.P."/>
            <person name="Herman A."/>
            <person name="Mangelson H."/>
            <person name="Liachko I."/>
            <person name="Sullivan S."/>
            <person name="Sone E.D."/>
            <person name="Koren S."/>
            <person name="Silverstein K.A.T."/>
            <person name="Beckman K.B."/>
            <person name="Gohl D.M."/>
        </authorList>
    </citation>
    <scope>NUCLEOTIDE SEQUENCE</scope>
    <source>
        <strain evidence="2">Duluth1</strain>
        <tissue evidence="2">Whole animal</tissue>
    </source>
</reference>
<dbReference type="AlphaFoldDB" id="A0A9D4DRQ2"/>
<keyword evidence="3" id="KW-1185">Reference proteome</keyword>
<feature type="region of interest" description="Disordered" evidence="1">
    <location>
        <begin position="45"/>
        <end position="73"/>
    </location>
</feature>